<reference evidence="2" key="1">
    <citation type="submission" date="2020-09" db="EMBL/GenBank/DDBJ databases">
        <title>A novel bacterium of genus Paenibacillus, isolated from South China Sea.</title>
        <authorList>
            <person name="Huang H."/>
            <person name="Mo K."/>
            <person name="Hu Y."/>
        </authorList>
    </citation>
    <scope>NUCLEOTIDE SEQUENCE</scope>
    <source>
        <strain evidence="2">IB182363</strain>
    </source>
</reference>
<feature type="transmembrane region" description="Helical" evidence="1">
    <location>
        <begin position="262"/>
        <end position="279"/>
    </location>
</feature>
<name>A0A927H1L1_9BACL</name>
<sequence length="349" mass="38496">MRLKMWGGRSLFGYELKKLALSPVIVGFVALCIVFNTLIAIASYNPVDSDDETEAVDIFENFHTSEIAEAYIRKYGITDAYAENIRSKYDKLQPVVDEKSANGDALSTYFAKQTHYRHNFLFETLFMAIIAESCLLALFAALLSVTYEQMRGTEPIICSSTVGRRILMAKLCASLTAAAALTVVIIGVSLLVFFLRFDFSGVWKDNVSSMFNSAVNEYGKPFITWRSFTVAGYLWATIGISLGLAVCFCLLGYAVGVWGRSGYGAFIAAVSAVGVMFLAKPLLPIGSVFRGIWNLTPVWLWKNSGMWFTDGGADIVWANFEIAGLFASLAVLSVAAFMASKWFKRSELH</sequence>
<feature type="transmembrane region" description="Helical" evidence="1">
    <location>
        <begin position="167"/>
        <end position="195"/>
    </location>
</feature>
<keyword evidence="1" id="KW-0812">Transmembrane</keyword>
<dbReference type="Proteomes" id="UP000639396">
    <property type="component" value="Unassembled WGS sequence"/>
</dbReference>
<comment type="caution">
    <text evidence="2">The sequence shown here is derived from an EMBL/GenBank/DDBJ whole genome shotgun (WGS) entry which is preliminary data.</text>
</comment>
<dbReference type="EMBL" id="JACXJA010000028">
    <property type="protein sequence ID" value="MBD2864317.1"/>
    <property type="molecule type" value="Genomic_DNA"/>
</dbReference>
<dbReference type="RefSeq" id="WP_190929939.1">
    <property type="nucleotide sequence ID" value="NZ_JACXJA010000028.1"/>
</dbReference>
<feature type="transmembrane region" description="Helical" evidence="1">
    <location>
        <begin position="315"/>
        <end position="339"/>
    </location>
</feature>
<feature type="transmembrane region" description="Helical" evidence="1">
    <location>
        <begin position="125"/>
        <end position="147"/>
    </location>
</feature>
<accession>A0A927H1L1</accession>
<keyword evidence="1" id="KW-0472">Membrane</keyword>
<keyword evidence="3" id="KW-1185">Reference proteome</keyword>
<feature type="transmembrane region" description="Helical" evidence="1">
    <location>
        <begin position="21"/>
        <end position="44"/>
    </location>
</feature>
<gene>
    <name evidence="2" type="ORF">IDH45_20235</name>
</gene>
<proteinExistence type="predicted"/>
<organism evidence="2 3">
    <name type="scientific">Paenibacillus oceani</name>
    <dbReference type="NCBI Taxonomy" id="2772510"/>
    <lineage>
        <taxon>Bacteria</taxon>
        <taxon>Bacillati</taxon>
        <taxon>Bacillota</taxon>
        <taxon>Bacilli</taxon>
        <taxon>Bacillales</taxon>
        <taxon>Paenibacillaceae</taxon>
        <taxon>Paenibacillus</taxon>
    </lineage>
</organism>
<protein>
    <submittedName>
        <fullName evidence="2">Uncharacterized protein</fullName>
    </submittedName>
</protein>
<evidence type="ECO:0000313" key="2">
    <source>
        <dbReference type="EMBL" id="MBD2864317.1"/>
    </source>
</evidence>
<evidence type="ECO:0000256" key="1">
    <source>
        <dbReference type="SAM" id="Phobius"/>
    </source>
</evidence>
<keyword evidence="1" id="KW-1133">Transmembrane helix</keyword>
<evidence type="ECO:0000313" key="3">
    <source>
        <dbReference type="Proteomes" id="UP000639396"/>
    </source>
</evidence>
<feature type="transmembrane region" description="Helical" evidence="1">
    <location>
        <begin position="233"/>
        <end position="255"/>
    </location>
</feature>
<dbReference type="AlphaFoldDB" id="A0A927H1L1"/>